<dbReference type="OrthoDB" id="9800856at2"/>
<dbReference type="KEGG" id="ruv:EC9_39530"/>
<evidence type="ECO:0000313" key="4">
    <source>
        <dbReference type="Proteomes" id="UP000319557"/>
    </source>
</evidence>
<gene>
    <name evidence="3" type="primary">ybgC</name>
    <name evidence="3" type="ORF">EC9_39530</name>
</gene>
<dbReference type="CDD" id="cd00586">
    <property type="entry name" value="4HBT"/>
    <property type="match status" value="1"/>
</dbReference>
<dbReference type="Proteomes" id="UP000319557">
    <property type="component" value="Chromosome"/>
</dbReference>
<dbReference type="InterPro" id="IPR029069">
    <property type="entry name" value="HotDog_dom_sf"/>
</dbReference>
<sequence>MSQQHTLTIRVNYHETDGQGRVHHANYLNYFERGRVELLRSLGSSYKQFEADGRMLVVAEMNVKYHQMAEFDDELTLTTTVLEAHGARIRHRYEIFRDDQLLVFAESVIACVRSDGRATRLPAELQQGRRRS</sequence>
<keyword evidence="4" id="KW-1185">Reference proteome</keyword>
<dbReference type="Pfam" id="PF13279">
    <property type="entry name" value="4HBT_2"/>
    <property type="match status" value="1"/>
</dbReference>
<dbReference type="PANTHER" id="PTHR31793">
    <property type="entry name" value="4-HYDROXYBENZOYL-COA THIOESTERASE FAMILY MEMBER"/>
    <property type="match status" value="1"/>
</dbReference>
<evidence type="ECO:0000256" key="2">
    <source>
        <dbReference type="ARBA" id="ARBA00022801"/>
    </source>
</evidence>
<dbReference type="InterPro" id="IPR006684">
    <property type="entry name" value="YbgC/YbaW"/>
</dbReference>
<dbReference type="InterPro" id="IPR050563">
    <property type="entry name" value="4-hydroxybenzoyl-CoA_TE"/>
</dbReference>
<name>A0A517M4E6_9BACT</name>
<dbReference type="PANTHER" id="PTHR31793:SF37">
    <property type="entry name" value="ACYL-COA THIOESTER HYDROLASE YBGC"/>
    <property type="match status" value="1"/>
</dbReference>
<keyword evidence="2 3" id="KW-0378">Hydrolase</keyword>
<dbReference type="Gene3D" id="3.10.129.10">
    <property type="entry name" value="Hotdog Thioesterase"/>
    <property type="match status" value="1"/>
</dbReference>
<dbReference type="EMBL" id="CP036261">
    <property type="protein sequence ID" value="QDS89753.1"/>
    <property type="molecule type" value="Genomic_DNA"/>
</dbReference>
<dbReference type="AlphaFoldDB" id="A0A517M4E6"/>
<comment type="similarity">
    <text evidence="1">Belongs to the 4-hydroxybenzoyl-CoA thioesterase family.</text>
</comment>
<accession>A0A517M4E6</accession>
<reference evidence="3 4" key="1">
    <citation type="submission" date="2019-02" db="EMBL/GenBank/DDBJ databases">
        <title>Deep-cultivation of Planctomycetes and their phenomic and genomic characterization uncovers novel biology.</title>
        <authorList>
            <person name="Wiegand S."/>
            <person name="Jogler M."/>
            <person name="Boedeker C."/>
            <person name="Pinto D."/>
            <person name="Vollmers J."/>
            <person name="Rivas-Marin E."/>
            <person name="Kohn T."/>
            <person name="Peeters S.H."/>
            <person name="Heuer A."/>
            <person name="Rast P."/>
            <person name="Oberbeckmann S."/>
            <person name="Bunk B."/>
            <person name="Jeske O."/>
            <person name="Meyerdierks A."/>
            <person name="Storesund J.E."/>
            <person name="Kallscheuer N."/>
            <person name="Luecker S."/>
            <person name="Lage O.M."/>
            <person name="Pohl T."/>
            <person name="Merkel B.J."/>
            <person name="Hornburger P."/>
            <person name="Mueller R.-W."/>
            <person name="Bruemmer F."/>
            <person name="Labrenz M."/>
            <person name="Spormann A.M."/>
            <person name="Op den Camp H."/>
            <person name="Overmann J."/>
            <person name="Amann R."/>
            <person name="Jetten M.S.M."/>
            <person name="Mascher T."/>
            <person name="Medema M.H."/>
            <person name="Devos D.P."/>
            <person name="Kaster A.-K."/>
            <person name="Ovreas L."/>
            <person name="Rohde M."/>
            <person name="Galperin M.Y."/>
            <person name="Jogler C."/>
        </authorList>
    </citation>
    <scope>NUCLEOTIDE SEQUENCE [LARGE SCALE GENOMIC DNA]</scope>
    <source>
        <strain evidence="3 4">EC9</strain>
    </source>
</reference>
<organism evidence="3 4">
    <name type="scientific">Rosistilla ulvae</name>
    <dbReference type="NCBI Taxonomy" id="1930277"/>
    <lineage>
        <taxon>Bacteria</taxon>
        <taxon>Pseudomonadati</taxon>
        <taxon>Planctomycetota</taxon>
        <taxon>Planctomycetia</taxon>
        <taxon>Pirellulales</taxon>
        <taxon>Pirellulaceae</taxon>
        <taxon>Rosistilla</taxon>
    </lineage>
</organism>
<proteinExistence type="inferred from homology"/>
<evidence type="ECO:0000256" key="1">
    <source>
        <dbReference type="ARBA" id="ARBA00005953"/>
    </source>
</evidence>
<evidence type="ECO:0000313" key="3">
    <source>
        <dbReference type="EMBL" id="QDS89753.1"/>
    </source>
</evidence>
<dbReference type="RefSeq" id="WP_145288299.1">
    <property type="nucleotide sequence ID" value="NZ_CP036261.1"/>
</dbReference>
<dbReference type="PIRSF" id="PIRSF003230">
    <property type="entry name" value="YbgC"/>
    <property type="match status" value="1"/>
</dbReference>
<protein>
    <submittedName>
        <fullName evidence="3">Acyl-CoA thioester hydrolase YbgC</fullName>
        <ecNumber evidence="3">3.1.2.-</ecNumber>
    </submittedName>
</protein>
<dbReference type="GO" id="GO:0047617">
    <property type="term" value="F:fatty acyl-CoA hydrolase activity"/>
    <property type="evidence" value="ECO:0007669"/>
    <property type="project" value="TreeGrafter"/>
</dbReference>
<dbReference type="EC" id="3.1.2.-" evidence="3"/>
<dbReference type="NCBIfam" id="TIGR00051">
    <property type="entry name" value="YbgC/FadM family acyl-CoA thioesterase"/>
    <property type="match status" value="1"/>
</dbReference>
<dbReference type="SUPFAM" id="SSF54637">
    <property type="entry name" value="Thioesterase/thiol ester dehydrase-isomerase"/>
    <property type="match status" value="1"/>
</dbReference>